<accession>A0A9D3ZL10</accession>
<organism evidence="1 2">
    <name type="scientific">Gossypium stocksii</name>
    <dbReference type="NCBI Taxonomy" id="47602"/>
    <lineage>
        <taxon>Eukaryota</taxon>
        <taxon>Viridiplantae</taxon>
        <taxon>Streptophyta</taxon>
        <taxon>Embryophyta</taxon>
        <taxon>Tracheophyta</taxon>
        <taxon>Spermatophyta</taxon>
        <taxon>Magnoliopsida</taxon>
        <taxon>eudicotyledons</taxon>
        <taxon>Gunneridae</taxon>
        <taxon>Pentapetalae</taxon>
        <taxon>rosids</taxon>
        <taxon>malvids</taxon>
        <taxon>Malvales</taxon>
        <taxon>Malvaceae</taxon>
        <taxon>Malvoideae</taxon>
        <taxon>Gossypium</taxon>
    </lineage>
</organism>
<name>A0A9D3ZL10_9ROSI</name>
<proteinExistence type="predicted"/>
<reference evidence="1 2" key="1">
    <citation type="journal article" date="2021" name="Plant Biotechnol. J.">
        <title>Multi-omics assisted identification of the key and species-specific regulatory components of drought-tolerant mechanisms in Gossypium stocksii.</title>
        <authorList>
            <person name="Yu D."/>
            <person name="Ke L."/>
            <person name="Zhang D."/>
            <person name="Wu Y."/>
            <person name="Sun Y."/>
            <person name="Mei J."/>
            <person name="Sun J."/>
            <person name="Sun Y."/>
        </authorList>
    </citation>
    <scope>NUCLEOTIDE SEQUENCE [LARGE SCALE GENOMIC DNA]</scope>
    <source>
        <strain evidence="2">cv. E1</strain>
        <tissue evidence="1">Leaf</tissue>
    </source>
</reference>
<dbReference type="Proteomes" id="UP000828251">
    <property type="component" value="Unassembled WGS sequence"/>
</dbReference>
<dbReference type="PANTHER" id="PTHR33710:SF62">
    <property type="entry name" value="DUF4283 DOMAIN PROTEIN"/>
    <property type="match status" value="1"/>
</dbReference>
<evidence type="ECO:0008006" key="3">
    <source>
        <dbReference type="Google" id="ProtNLM"/>
    </source>
</evidence>
<sequence length="233" mass="27788">MDMFSDYSVQHLKHSFSDHCPILIQTRPSFKRFGGDCFEFESWWLTEPSCEKVIKEIWQERSGTVLEKLEHTRIGLQRWAKNIKGKRGKRLKRLQERLTVLDEKDRDDDTIVEIIDVKLELNWEMEKKEMYWEQRARLNWLRQGDKNIAFFHNHASQRRRMNMVRGLEDNDGIFKTEDDEMGHILRNYFMQLFESSGVGDTNYLLSGVSQNITKCMNQLLTADYKEQEVTNAI</sequence>
<evidence type="ECO:0000313" key="1">
    <source>
        <dbReference type="EMBL" id="KAH1045710.1"/>
    </source>
</evidence>
<protein>
    <recommendedName>
        <fullName evidence="3">Endonuclease/exonuclease/phosphatase domain-containing protein</fullName>
    </recommendedName>
</protein>
<gene>
    <name evidence="1" type="ORF">J1N35_036494</name>
</gene>
<dbReference type="PANTHER" id="PTHR33710">
    <property type="entry name" value="BNAC02G09200D PROTEIN"/>
    <property type="match status" value="1"/>
</dbReference>
<keyword evidence="2" id="KW-1185">Reference proteome</keyword>
<dbReference type="AlphaFoldDB" id="A0A9D3ZL10"/>
<dbReference type="EMBL" id="JAIQCV010000011">
    <property type="protein sequence ID" value="KAH1045710.1"/>
    <property type="molecule type" value="Genomic_DNA"/>
</dbReference>
<comment type="caution">
    <text evidence="1">The sequence shown here is derived from an EMBL/GenBank/DDBJ whole genome shotgun (WGS) entry which is preliminary data.</text>
</comment>
<dbReference type="OrthoDB" id="1751786at2759"/>
<evidence type="ECO:0000313" key="2">
    <source>
        <dbReference type="Proteomes" id="UP000828251"/>
    </source>
</evidence>